<organism evidence="1 2">
    <name type="scientific">Comamonas testosteroni</name>
    <name type="common">Pseudomonas testosteroni</name>
    <dbReference type="NCBI Taxonomy" id="285"/>
    <lineage>
        <taxon>Bacteria</taxon>
        <taxon>Pseudomonadati</taxon>
        <taxon>Pseudomonadota</taxon>
        <taxon>Betaproteobacteria</taxon>
        <taxon>Burkholderiales</taxon>
        <taxon>Comamonadaceae</taxon>
        <taxon>Comamonas</taxon>
    </lineage>
</organism>
<accession>A0A8B4S6U6</accession>
<dbReference type="EMBL" id="UFXL01000001">
    <property type="protein sequence ID" value="SUY78035.1"/>
    <property type="molecule type" value="Genomic_DNA"/>
</dbReference>
<protein>
    <submittedName>
        <fullName evidence="1">Uncharacterized protein</fullName>
    </submittedName>
</protein>
<reference evidence="1 2" key="1">
    <citation type="submission" date="2018-06" db="EMBL/GenBank/DDBJ databases">
        <authorList>
            <consortium name="Pathogen Informatics"/>
            <person name="Doyle S."/>
        </authorList>
    </citation>
    <scope>NUCLEOTIDE SEQUENCE [LARGE SCALE GENOMIC DNA]</scope>
    <source>
        <strain evidence="1 2">NCTC10698</strain>
    </source>
</reference>
<keyword evidence="2" id="KW-1185">Reference proteome</keyword>
<name>A0A8B4S6U6_COMTE</name>
<dbReference type="AlphaFoldDB" id="A0A8B4S6U6"/>
<dbReference type="Proteomes" id="UP000255070">
    <property type="component" value="Unassembled WGS sequence"/>
</dbReference>
<evidence type="ECO:0000313" key="2">
    <source>
        <dbReference type="Proteomes" id="UP000255070"/>
    </source>
</evidence>
<gene>
    <name evidence="1" type="ORF">NCTC10698_02945</name>
</gene>
<proteinExistence type="predicted"/>
<comment type="caution">
    <text evidence="1">The sequence shown here is derived from an EMBL/GenBank/DDBJ whole genome shotgun (WGS) entry which is preliminary data.</text>
</comment>
<evidence type="ECO:0000313" key="1">
    <source>
        <dbReference type="EMBL" id="SUY78035.1"/>
    </source>
</evidence>
<sequence length="53" mass="5861">MGTFTLSLRIIQADAMTALAFNGVAYRKFIQLVHTASSYSVGMQSHMIDHEVT</sequence>